<protein>
    <submittedName>
        <fullName evidence="1">Uncharacterized protein</fullName>
    </submittedName>
</protein>
<name>A0A1K1SQG9_9BACT</name>
<dbReference type="OrthoDB" id="2575320at2"/>
<evidence type="ECO:0000313" key="4">
    <source>
        <dbReference type="Proteomes" id="UP001326715"/>
    </source>
</evidence>
<dbReference type="Proteomes" id="UP001326715">
    <property type="component" value="Chromosome"/>
</dbReference>
<dbReference type="RefSeq" id="WP_072365349.1">
    <property type="nucleotide sequence ID" value="NZ_CP139972.1"/>
</dbReference>
<reference evidence="1 3" key="1">
    <citation type="submission" date="2016-11" db="EMBL/GenBank/DDBJ databases">
        <authorList>
            <person name="Jaros S."/>
            <person name="Januszkiewicz K."/>
            <person name="Wedrychowicz H."/>
        </authorList>
    </citation>
    <scope>NUCLEOTIDE SEQUENCE [LARGE SCALE GENOMIC DNA]</scope>
    <source>
        <strain evidence="1 3">DSM 784</strain>
    </source>
</reference>
<evidence type="ECO:0000313" key="3">
    <source>
        <dbReference type="Proteomes" id="UP000183788"/>
    </source>
</evidence>
<dbReference type="AlphaFoldDB" id="A0A1K1SQG9"/>
<dbReference type="EMBL" id="CP140154">
    <property type="protein sequence ID" value="WQG86843.1"/>
    <property type="molecule type" value="Genomic_DNA"/>
</dbReference>
<evidence type="ECO:0000313" key="1">
    <source>
        <dbReference type="EMBL" id="SFW86546.1"/>
    </source>
</evidence>
<dbReference type="Proteomes" id="UP000183788">
    <property type="component" value="Unassembled WGS sequence"/>
</dbReference>
<proteinExistence type="predicted"/>
<dbReference type="EMBL" id="FPIZ01000029">
    <property type="protein sequence ID" value="SFW86546.1"/>
    <property type="molecule type" value="Genomic_DNA"/>
</dbReference>
<accession>A0A1K1SQG9</accession>
<organism evidence="1 3">
    <name type="scientific">Chitinophaga sancti</name>
    <dbReference type="NCBI Taxonomy" id="1004"/>
    <lineage>
        <taxon>Bacteria</taxon>
        <taxon>Pseudomonadati</taxon>
        <taxon>Bacteroidota</taxon>
        <taxon>Chitinophagia</taxon>
        <taxon>Chitinophagales</taxon>
        <taxon>Chitinophagaceae</taxon>
        <taxon>Chitinophaga</taxon>
    </lineage>
</organism>
<evidence type="ECO:0000313" key="2">
    <source>
        <dbReference type="EMBL" id="WQG86843.1"/>
    </source>
</evidence>
<dbReference type="STRING" id="1004.SAMN05661012_05908"/>
<keyword evidence="4" id="KW-1185">Reference proteome</keyword>
<reference evidence="2 4" key="2">
    <citation type="submission" date="2023-11" db="EMBL/GenBank/DDBJ databases">
        <title>MicrobeMod: A computational toolkit for identifying prokaryotic methylation and restriction-modification with nanopore sequencing.</title>
        <authorList>
            <person name="Crits-Christoph A."/>
            <person name="Kang S.C."/>
            <person name="Lee H."/>
            <person name="Ostrov N."/>
        </authorList>
    </citation>
    <scope>NUCLEOTIDE SEQUENCE [LARGE SCALE GENOMIC DNA]</scope>
    <source>
        <strain evidence="2 4">ATCC 23090</strain>
    </source>
</reference>
<sequence length="200" mass="23255">MNKTILTVEEQALVTNPDWIYLKNNILQKVMNLLGDLHMALKATLPLQGMSFPGDGSAKLSKGERYKDLPYLMLDYPRYFNREDIFAFRTMFWWGHYFISTLHLGGELKQRYSQTIIAGWEALAAAQFQIYVRADDPWHHDFENGNFRLISALPASEFEMLIHRLPFIKIAKPWPLENWEGLIPGVVEDYTLLLQLLCGF</sequence>
<gene>
    <name evidence="1" type="ORF">SAMN05661012_05908</name>
    <name evidence="2" type="ORF">SR876_18150</name>
</gene>